<accession>A0A842HEX7</accession>
<dbReference type="EMBL" id="JACHVB010000020">
    <property type="protein sequence ID" value="MBC2594127.1"/>
    <property type="molecule type" value="Genomic_DNA"/>
</dbReference>
<sequence>MALSPQQQIQLEHLLLQREAAYARVYALEVAVTEIFGDEFPFPASPEPVAASSQGRKKAPPKGKGASTAARPTALKIRPLEPGESAYRVEFSQGNVRLKELHLDRKSLQALLQSEAGESSLQRIETVDADSKLLEVIYRREETDTP</sequence>
<name>A0A842HEX7_9BACT</name>
<proteinExistence type="predicted"/>
<protein>
    <submittedName>
        <fullName evidence="2">Uncharacterized protein</fullName>
    </submittedName>
</protein>
<dbReference type="RefSeq" id="WP_185675109.1">
    <property type="nucleotide sequence ID" value="NZ_JACHVB010000020.1"/>
</dbReference>
<feature type="region of interest" description="Disordered" evidence="1">
    <location>
        <begin position="46"/>
        <end position="74"/>
    </location>
</feature>
<evidence type="ECO:0000313" key="2">
    <source>
        <dbReference type="EMBL" id="MBC2594127.1"/>
    </source>
</evidence>
<gene>
    <name evidence="2" type="ORF">H5P28_07610</name>
</gene>
<dbReference type="AlphaFoldDB" id="A0A842HEX7"/>
<evidence type="ECO:0000313" key="3">
    <source>
        <dbReference type="Proteomes" id="UP000546464"/>
    </source>
</evidence>
<evidence type="ECO:0000256" key="1">
    <source>
        <dbReference type="SAM" id="MobiDB-lite"/>
    </source>
</evidence>
<reference evidence="2 3" key="1">
    <citation type="submission" date="2020-07" db="EMBL/GenBank/DDBJ databases">
        <authorList>
            <person name="Feng X."/>
        </authorList>
    </citation>
    <scope>NUCLEOTIDE SEQUENCE [LARGE SCALE GENOMIC DNA]</scope>
    <source>
        <strain evidence="2 3">JCM31066</strain>
    </source>
</reference>
<comment type="caution">
    <text evidence="2">The sequence shown here is derived from an EMBL/GenBank/DDBJ whole genome shotgun (WGS) entry which is preliminary data.</text>
</comment>
<dbReference type="Proteomes" id="UP000546464">
    <property type="component" value="Unassembled WGS sequence"/>
</dbReference>
<organism evidence="2 3">
    <name type="scientific">Ruficoccus amylovorans</name>
    <dbReference type="NCBI Taxonomy" id="1804625"/>
    <lineage>
        <taxon>Bacteria</taxon>
        <taxon>Pseudomonadati</taxon>
        <taxon>Verrucomicrobiota</taxon>
        <taxon>Opitutia</taxon>
        <taxon>Puniceicoccales</taxon>
        <taxon>Cerasicoccaceae</taxon>
        <taxon>Ruficoccus</taxon>
    </lineage>
</organism>
<keyword evidence="3" id="KW-1185">Reference proteome</keyword>